<dbReference type="NCBIfam" id="TIGR00765">
    <property type="entry name" value="yihY_not_rbn"/>
    <property type="match status" value="1"/>
</dbReference>
<protein>
    <submittedName>
        <fullName evidence="7">YihY/virulence factor BrkB family protein</fullName>
    </submittedName>
</protein>
<proteinExistence type="predicted"/>
<dbReference type="InterPro" id="IPR017039">
    <property type="entry name" value="Virul_fac_BrkB"/>
</dbReference>
<keyword evidence="8" id="KW-1185">Reference proteome</keyword>
<evidence type="ECO:0000256" key="6">
    <source>
        <dbReference type="SAM" id="Phobius"/>
    </source>
</evidence>
<sequence length="282" mass="32070">MIRTIVNYIRYFLSKMNEDAVSAYAAQAAFFVVLSFFPFAMLLMTLIQYLPVTEEMLVSMAQDGIPGAINVYIVSLIHEIYRQPTAAIISVTVIAAIWSASKGFLAIIRGFNSVYGIHESRNYFMIRLIASGYTAVFAVVLVITLCVLVFGNKIFIAISERLPVLLDLAFLVISLRTAVGFLIMFLFFWMLYIWIPNRKVRRIWAEVPGALLTSIGWLGFSYLYSFYIDNFANFNTYGGLTAIVLLMLWLYACMYIMFIGGEINVVFQNGDIYHLIEEIKKT</sequence>
<feature type="transmembrane region" description="Helical" evidence="6">
    <location>
        <begin position="128"/>
        <end position="150"/>
    </location>
</feature>
<name>A0A6L5XW12_9FIRM</name>
<evidence type="ECO:0000256" key="1">
    <source>
        <dbReference type="ARBA" id="ARBA00004651"/>
    </source>
</evidence>
<feature type="transmembrane region" description="Helical" evidence="6">
    <location>
        <begin position="170"/>
        <end position="195"/>
    </location>
</feature>
<dbReference type="Pfam" id="PF03631">
    <property type="entry name" value="Virul_fac_BrkB"/>
    <property type="match status" value="1"/>
</dbReference>
<comment type="caution">
    <text evidence="7">The sequence shown here is derived from an EMBL/GenBank/DDBJ whole genome shotgun (WGS) entry which is preliminary data.</text>
</comment>
<dbReference type="PANTHER" id="PTHR30213:SF0">
    <property type="entry name" value="UPF0761 MEMBRANE PROTEIN YIHY"/>
    <property type="match status" value="1"/>
</dbReference>
<dbReference type="PANTHER" id="PTHR30213">
    <property type="entry name" value="INNER MEMBRANE PROTEIN YHJD"/>
    <property type="match status" value="1"/>
</dbReference>
<dbReference type="GO" id="GO:0005886">
    <property type="term" value="C:plasma membrane"/>
    <property type="evidence" value="ECO:0007669"/>
    <property type="project" value="UniProtKB-SubCell"/>
</dbReference>
<keyword evidence="4 6" id="KW-1133">Transmembrane helix</keyword>
<reference evidence="7 8" key="1">
    <citation type="submission" date="2019-08" db="EMBL/GenBank/DDBJ databases">
        <title>In-depth cultivation of the pig gut microbiome towards novel bacterial diversity and tailored functional studies.</title>
        <authorList>
            <person name="Wylensek D."/>
            <person name="Hitch T.C.A."/>
            <person name="Clavel T."/>
        </authorList>
    </citation>
    <scope>NUCLEOTIDE SEQUENCE [LARGE SCALE GENOMIC DNA]</scope>
    <source>
        <strain evidence="7 8">WCA-693-APC-MOT-I</strain>
    </source>
</reference>
<dbReference type="EMBL" id="VUMT01000002">
    <property type="protein sequence ID" value="MSS62601.1"/>
    <property type="molecule type" value="Genomic_DNA"/>
</dbReference>
<keyword evidence="2" id="KW-1003">Cell membrane</keyword>
<evidence type="ECO:0000256" key="5">
    <source>
        <dbReference type="ARBA" id="ARBA00023136"/>
    </source>
</evidence>
<dbReference type="PIRSF" id="PIRSF035875">
    <property type="entry name" value="RNase_BN"/>
    <property type="match status" value="1"/>
</dbReference>
<gene>
    <name evidence="7" type="ORF">FYJ58_01665</name>
</gene>
<dbReference type="AlphaFoldDB" id="A0A6L5XW12"/>
<feature type="transmembrane region" description="Helical" evidence="6">
    <location>
        <begin position="239"/>
        <end position="258"/>
    </location>
</feature>
<feature type="transmembrane region" description="Helical" evidence="6">
    <location>
        <begin position="21"/>
        <end position="50"/>
    </location>
</feature>
<evidence type="ECO:0000313" key="8">
    <source>
        <dbReference type="Proteomes" id="UP000482209"/>
    </source>
</evidence>
<accession>A0A6L5XW12</accession>
<comment type="subcellular location">
    <subcellularLocation>
        <location evidence="1">Cell membrane</location>
        <topology evidence="1">Multi-pass membrane protein</topology>
    </subcellularLocation>
</comment>
<dbReference type="Proteomes" id="UP000482209">
    <property type="component" value="Unassembled WGS sequence"/>
</dbReference>
<evidence type="ECO:0000313" key="7">
    <source>
        <dbReference type="EMBL" id="MSS62601.1"/>
    </source>
</evidence>
<dbReference type="RefSeq" id="WP_154516324.1">
    <property type="nucleotide sequence ID" value="NZ_VUMT01000002.1"/>
</dbReference>
<evidence type="ECO:0000256" key="4">
    <source>
        <dbReference type="ARBA" id="ARBA00022989"/>
    </source>
</evidence>
<keyword evidence="3 6" id="KW-0812">Transmembrane</keyword>
<organism evidence="7 8">
    <name type="scientific">Velocimicrobium porci</name>
    <dbReference type="NCBI Taxonomy" id="2606634"/>
    <lineage>
        <taxon>Bacteria</taxon>
        <taxon>Bacillati</taxon>
        <taxon>Bacillota</taxon>
        <taxon>Clostridia</taxon>
        <taxon>Lachnospirales</taxon>
        <taxon>Lachnospiraceae</taxon>
        <taxon>Velocimicrobium</taxon>
    </lineage>
</organism>
<keyword evidence="5 6" id="KW-0472">Membrane</keyword>
<evidence type="ECO:0000256" key="2">
    <source>
        <dbReference type="ARBA" id="ARBA00022475"/>
    </source>
</evidence>
<evidence type="ECO:0000256" key="3">
    <source>
        <dbReference type="ARBA" id="ARBA00022692"/>
    </source>
</evidence>
<feature type="transmembrane region" description="Helical" evidence="6">
    <location>
        <begin position="207"/>
        <end position="227"/>
    </location>
</feature>
<feature type="transmembrane region" description="Helical" evidence="6">
    <location>
        <begin position="86"/>
        <end position="108"/>
    </location>
</feature>